<sequence length="162" mass="18989">MTSCYEESLRLRKSRAPNDRCQIAKFYATAVSHCFQREETNQISYSFHHSSTRLHRDHRFYRAFPQYSSTSNCFFCDNIINRSLNATAQLASIKLWLYKRMISCTEPQRHECRPLVSQRTYTVSVFNPSICSIYHQSSLCMKTMFRKMCHSSLLVDSISITA</sequence>
<reference evidence="1 2" key="1">
    <citation type="submission" date="2012-05" db="EMBL/GenBank/DDBJ databases">
        <title>Recombination and specialization in a pathogen metapopulation.</title>
        <authorList>
            <person name="Gardiner A."/>
            <person name="Kemen E."/>
            <person name="Schultz-Larsen T."/>
            <person name="MacLean D."/>
            <person name="Van Oosterhout C."/>
            <person name="Jones J.D.G."/>
        </authorList>
    </citation>
    <scope>NUCLEOTIDE SEQUENCE [LARGE SCALE GENOMIC DNA]</scope>
    <source>
        <strain evidence="1 2">Ac Nc2</strain>
    </source>
</reference>
<protein>
    <submittedName>
        <fullName evidence="1">Uncharacterized protein</fullName>
    </submittedName>
</protein>
<organism evidence="1 2">
    <name type="scientific">Albugo candida</name>
    <dbReference type="NCBI Taxonomy" id="65357"/>
    <lineage>
        <taxon>Eukaryota</taxon>
        <taxon>Sar</taxon>
        <taxon>Stramenopiles</taxon>
        <taxon>Oomycota</taxon>
        <taxon>Peronosporomycetes</taxon>
        <taxon>Albuginales</taxon>
        <taxon>Albuginaceae</taxon>
        <taxon>Albugo</taxon>
    </lineage>
</organism>
<name>A0A024FUS3_9STRA</name>
<proteinExistence type="predicted"/>
<dbReference type="Proteomes" id="UP000053237">
    <property type="component" value="Unassembled WGS sequence"/>
</dbReference>
<keyword evidence="2" id="KW-1185">Reference proteome</keyword>
<dbReference type="AlphaFoldDB" id="A0A024FUS3"/>
<gene>
    <name evidence="1" type="ORF">BN9_112120</name>
</gene>
<dbReference type="EMBL" id="CAIX01000341">
    <property type="protein sequence ID" value="CCI10667.1"/>
    <property type="molecule type" value="Genomic_DNA"/>
</dbReference>
<dbReference type="InParanoid" id="A0A024FUS3"/>
<comment type="caution">
    <text evidence="1">The sequence shown here is derived from an EMBL/GenBank/DDBJ whole genome shotgun (WGS) entry which is preliminary data.</text>
</comment>
<evidence type="ECO:0000313" key="2">
    <source>
        <dbReference type="Proteomes" id="UP000053237"/>
    </source>
</evidence>
<evidence type="ECO:0000313" key="1">
    <source>
        <dbReference type="EMBL" id="CCI10667.1"/>
    </source>
</evidence>
<accession>A0A024FUS3</accession>